<organism evidence="1 2">
    <name type="scientific">Microbacterium ulmi</name>
    <dbReference type="NCBI Taxonomy" id="179095"/>
    <lineage>
        <taxon>Bacteria</taxon>
        <taxon>Bacillati</taxon>
        <taxon>Actinomycetota</taxon>
        <taxon>Actinomycetes</taxon>
        <taxon>Micrococcales</taxon>
        <taxon>Microbacteriaceae</taxon>
        <taxon>Microbacterium</taxon>
    </lineage>
</organism>
<dbReference type="Proteomes" id="UP000543598">
    <property type="component" value="Unassembled WGS sequence"/>
</dbReference>
<protein>
    <submittedName>
        <fullName evidence="1">Phage tail protein</fullName>
    </submittedName>
</protein>
<evidence type="ECO:0000313" key="2">
    <source>
        <dbReference type="Proteomes" id="UP000543598"/>
    </source>
</evidence>
<dbReference type="InterPro" id="IPR010667">
    <property type="entry name" value="Phage_T4_Gp19"/>
</dbReference>
<evidence type="ECO:0000313" key="1">
    <source>
        <dbReference type="EMBL" id="NNH02861.1"/>
    </source>
</evidence>
<dbReference type="Pfam" id="PF06841">
    <property type="entry name" value="Phage_T4_gp19"/>
    <property type="match status" value="1"/>
</dbReference>
<dbReference type="EMBL" id="JABEMB010000002">
    <property type="protein sequence ID" value="NNH02861.1"/>
    <property type="molecule type" value="Genomic_DNA"/>
</dbReference>
<proteinExistence type="predicted"/>
<dbReference type="AlphaFoldDB" id="A0A7Y2PY22"/>
<dbReference type="RefSeq" id="WP_167040232.1">
    <property type="nucleotide sequence ID" value="NZ_BAAANA010000003.1"/>
</dbReference>
<name>A0A7Y2PY22_9MICO</name>
<reference evidence="1 2" key="1">
    <citation type="submission" date="2020-05" db="EMBL/GenBank/DDBJ databases">
        <title>MicrobeNet Type strains.</title>
        <authorList>
            <person name="Nicholson A.C."/>
        </authorList>
    </citation>
    <scope>NUCLEOTIDE SEQUENCE [LARGE SCALE GENOMIC DNA]</scope>
    <source>
        <strain evidence="1 2">JCM 14282</strain>
    </source>
</reference>
<comment type="caution">
    <text evidence="1">The sequence shown here is derived from an EMBL/GenBank/DDBJ whole genome shotgun (WGS) entry which is preliminary data.</text>
</comment>
<keyword evidence="2" id="KW-1185">Reference proteome</keyword>
<sequence length="143" mass="15410">MALSDDVSPAGSFSVSIDGIVLPLVREISGLRVDADAIDAVRQKADGSYVVHAIPGRPKPGEFTITRGVAASRSLDDWLRSLVTDGKVALRVEVSVTDAVGRVVRTWVCTDCWVRSLELSRDADGRSESVQRITIAYADVQIL</sequence>
<dbReference type="GO" id="GO:0005198">
    <property type="term" value="F:structural molecule activity"/>
    <property type="evidence" value="ECO:0007669"/>
    <property type="project" value="InterPro"/>
</dbReference>
<accession>A0A7Y2PY22</accession>
<gene>
    <name evidence="1" type="ORF">HLA99_03160</name>
</gene>